<keyword evidence="2" id="KW-1185">Reference proteome</keyword>
<evidence type="ECO:0000313" key="2">
    <source>
        <dbReference type="Proteomes" id="UP000612855"/>
    </source>
</evidence>
<dbReference type="Proteomes" id="UP000612855">
    <property type="component" value="Unassembled WGS sequence"/>
</dbReference>
<protein>
    <submittedName>
        <fullName evidence="1">Uncharacterized protein</fullName>
    </submittedName>
</protein>
<proteinExistence type="predicted"/>
<dbReference type="RefSeq" id="WP_188478909.1">
    <property type="nucleotide sequence ID" value="NZ_BMFJ01000002.1"/>
</dbReference>
<sequence>MPISDRLRTGALRGAPVLLALSLMAGCDETTANAFAAGGSAPKARVLTSAKIDGGKITVLGPAGFCVDARSLRPNGARQFALLAQCDLMTGGEVSGVNSLSLLTVTAVRSADTALPTPDQIAAPYAPAQVLNSARIDGVQLVQLSQGGERATKSADPVHWRGVMTLAGHTIGLAAYSTQNGAARGAEGRDLLLALARNMRRATTGTGTGDTPAVQAPTE</sequence>
<dbReference type="AlphaFoldDB" id="A0A917ACM3"/>
<dbReference type="PROSITE" id="PS51257">
    <property type="entry name" value="PROKAR_LIPOPROTEIN"/>
    <property type="match status" value="1"/>
</dbReference>
<organism evidence="1 2">
    <name type="scientific">Primorskyibacter flagellatus</name>
    <dbReference type="NCBI Taxonomy" id="1387277"/>
    <lineage>
        <taxon>Bacteria</taxon>
        <taxon>Pseudomonadati</taxon>
        <taxon>Pseudomonadota</taxon>
        <taxon>Alphaproteobacteria</taxon>
        <taxon>Rhodobacterales</taxon>
        <taxon>Roseobacteraceae</taxon>
        <taxon>Primorskyibacter</taxon>
    </lineage>
</organism>
<name>A0A917ACM3_9RHOB</name>
<comment type="caution">
    <text evidence="1">The sequence shown here is derived from an EMBL/GenBank/DDBJ whole genome shotgun (WGS) entry which is preliminary data.</text>
</comment>
<evidence type="ECO:0000313" key="1">
    <source>
        <dbReference type="EMBL" id="GGE42950.1"/>
    </source>
</evidence>
<accession>A0A917ACM3</accession>
<dbReference type="EMBL" id="BMFJ01000002">
    <property type="protein sequence ID" value="GGE42950.1"/>
    <property type="molecule type" value="Genomic_DNA"/>
</dbReference>
<reference evidence="2" key="1">
    <citation type="journal article" date="2019" name="Int. J. Syst. Evol. Microbiol.">
        <title>The Global Catalogue of Microorganisms (GCM) 10K type strain sequencing project: providing services to taxonomists for standard genome sequencing and annotation.</title>
        <authorList>
            <consortium name="The Broad Institute Genomics Platform"/>
            <consortium name="The Broad Institute Genome Sequencing Center for Infectious Disease"/>
            <person name="Wu L."/>
            <person name="Ma J."/>
        </authorList>
    </citation>
    <scope>NUCLEOTIDE SEQUENCE [LARGE SCALE GENOMIC DNA]</scope>
    <source>
        <strain evidence="2">CGMCC 1.12664</strain>
    </source>
</reference>
<gene>
    <name evidence="1" type="ORF">GCM10011360_32880</name>
</gene>